<dbReference type="RefSeq" id="WP_084149471.1">
    <property type="nucleotide sequence ID" value="NZ_LR134473.1"/>
</dbReference>
<comment type="subcellular location">
    <subcellularLocation>
        <location evidence="1">Periplasm</location>
    </subcellularLocation>
</comment>
<dbReference type="AlphaFoldDB" id="A0A3S4V6U5"/>
<dbReference type="PANTHER" id="PTHR39192:SF1">
    <property type="entry name" value="IRON UPTAKE SYSTEM COMPONENT EFEO"/>
    <property type="match status" value="1"/>
</dbReference>
<keyword evidence="3" id="KW-0732">Signal</keyword>
<dbReference type="GO" id="GO:0042597">
    <property type="term" value="C:periplasmic space"/>
    <property type="evidence" value="ECO:0007669"/>
    <property type="project" value="UniProtKB-SubCell"/>
</dbReference>
<proteinExistence type="inferred from homology"/>
<dbReference type="InterPro" id="IPR018976">
    <property type="entry name" value="Imelysin-like"/>
</dbReference>
<evidence type="ECO:0000313" key="7">
    <source>
        <dbReference type="Proteomes" id="UP000277858"/>
    </source>
</evidence>
<feature type="domain" description="EfeO-type cupredoxin-like" evidence="5">
    <location>
        <begin position="60"/>
        <end position="136"/>
    </location>
</feature>
<dbReference type="STRING" id="1122997.GCA_000425285_02307"/>
<evidence type="ECO:0000256" key="2">
    <source>
        <dbReference type="ARBA" id="ARBA00005989"/>
    </source>
</evidence>
<dbReference type="InterPro" id="IPR008972">
    <property type="entry name" value="Cupredoxin"/>
</dbReference>
<dbReference type="InterPro" id="IPR034981">
    <property type="entry name" value="Imelysin-like_EfeO/Algp7"/>
</dbReference>
<dbReference type="PANTHER" id="PTHR39192">
    <property type="entry name" value="IRON UPTAKE SYSTEM COMPONENT EFEO"/>
    <property type="match status" value="1"/>
</dbReference>
<dbReference type="InterPro" id="IPR050894">
    <property type="entry name" value="EfeM/EfeO_iron_uptake"/>
</dbReference>
<keyword evidence="7" id="KW-1185">Reference proteome</keyword>
<dbReference type="NCBIfam" id="NF041757">
    <property type="entry name" value="EfeO"/>
    <property type="match status" value="1"/>
</dbReference>
<dbReference type="Pfam" id="PF13473">
    <property type="entry name" value="Cupredoxin_1"/>
    <property type="match status" value="1"/>
</dbReference>
<dbReference type="InterPro" id="IPR028096">
    <property type="entry name" value="EfeO_Cupredoxin"/>
</dbReference>
<name>A0A3S4V6U5_9ACTN</name>
<dbReference type="InterPro" id="IPR053377">
    <property type="entry name" value="Iron_uptake_EfeM/EfeO"/>
</dbReference>
<dbReference type="InterPro" id="IPR038352">
    <property type="entry name" value="Imelysin_sf"/>
</dbReference>
<reference evidence="6 7" key="1">
    <citation type="submission" date="2018-12" db="EMBL/GenBank/DDBJ databases">
        <authorList>
            <consortium name="Pathogen Informatics"/>
        </authorList>
    </citation>
    <scope>NUCLEOTIDE SEQUENCE [LARGE SCALE GENOMIC DNA]</scope>
    <source>
        <strain evidence="6 7">NCTC13652</strain>
    </source>
</reference>
<sequence length="455" mass="48191">MPTTATSSSSTRSNRTHRRLARSGIALATAAVTALLATGCTDNVDDAAAPAGSATAVRPVFTITDDGCSLSTSTLPGGVVTVTITNKGTVPNEFEILTENQLQIVGEKENIGPGVTTTFTTALEKGTYYTACKPNMVGALKGIQKITVTAGSGASVDSGTAALEKRAITNYTAYVRDQVGQLLTGTQAFTKAYLAGDVVRARELYPVARSHYERIEPTAEAFGIKEAGDLDTALDLRVQDLAADAGKKVTDPLVLKSWTGWHRIEADLFTKNGSAFKFASQADRRAAADRLDKDTQSLYNLVYGKITGASGAFKLNLADVVTGASSLLEEVATSKIVGEEETFSHTDLADFKANVEGAEVAYGNVKALVKKSDADLDAQITQSFKDLDALLKKYQNGKDSMGNVTYVDYSTIAAVQKEAGQAPKDSAYTRQQREFSDEVNVASEALAKVPGTILH</sequence>
<evidence type="ECO:0000256" key="1">
    <source>
        <dbReference type="ARBA" id="ARBA00004418"/>
    </source>
</evidence>
<dbReference type="Gene3D" id="2.60.40.420">
    <property type="entry name" value="Cupredoxins - blue copper proteins"/>
    <property type="match status" value="1"/>
</dbReference>
<dbReference type="Pfam" id="PF09375">
    <property type="entry name" value="Peptidase_M75"/>
    <property type="match status" value="1"/>
</dbReference>
<comment type="similarity">
    <text evidence="2">Belongs to the EfeM/EfeO family.</text>
</comment>
<gene>
    <name evidence="6" type="primary">efeO</name>
    <name evidence="6" type="ORF">NCTC13652_01424</name>
</gene>
<evidence type="ECO:0000256" key="3">
    <source>
        <dbReference type="ARBA" id="ARBA00022729"/>
    </source>
</evidence>
<dbReference type="Proteomes" id="UP000277858">
    <property type="component" value="Chromosome"/>
</dbReference>
<evidence type="ECO:0000313" key="6">
    <source>
        <dbReference type="EMBL" id="VEI03224.1"/>
    </source>
</evidence>
<feature type="domain" description="Imelysin-like" evidence="4">
    <location>
        <begin position="167"/>
        <end position="429"/>
    </location>
</feature>
<evidence type="ECO:0000259" key="4">
    <source>
        <dbReference type="Pfam" id="PF09375"/>
    </source>
</evidence>
<dbReference type="EMBL" id="LR134473">
    <property type="protein sequence ID" value="VEI03224.1"/>
    <property type="molecule type" value="Genomic_DNA"/>
</dbReference>
<accession>A0A3S4V6U5</accession>
<protein>
    <submittedName>
        <fullName evidence="6">Iron uptake system component EfeO</fullName>
    </submittedName>
</protein>
<organism evidence="6 7">
    <name type="scientific">Acidipropionibacterium jensenii</name>
    <dbReference type="NCBI Taxonomy" id="1749"/>
    <lineage>
        <taxon>Bacteria</taxon>
        <taxon>Bacillati</taxon>
        <taxon>Actinomycetota</taxon>
        <taxon>Actinomycetes</taxon>
        <taxon>Propionibacteriales</taxon>
        <taxon>Propionibacteriaceae</taxon>
        <taxon>Acidipropionibacterium</taxon>
    </lineage>
</organism>
<dbReference type="Gene3D" id="1.20.1420.20">
    <property type="entry name" value="M75 peptidase, HXXE motif"/>
    <property type="match status" value="1"/>
</dbReference>
<dbReference type="CDD" id="cd14656">
    <property type="entry name" value="Imelysin-like_EfeO"/>
    <property type="match status" value="1"/>
</dbReference>
<evidence type="ECO:0000259" key="5">
    <source>
        <dbReference type="Pfam" id="PF13473"/>
    </source>
</evidence>